<protein>
    <submittedName>
        <fullName evidence="1">Uncharacterized protein</fullName>
    </submittedName>
</protein>
<reference evidence="1" key="1">
    <citation type="submission" date="2023-03" db="EMBL/GenBank/DDBJ databases">
        <title>Massive genome expansion in bonnet fungi (Mycena s.s.) driven by repeated elements and novel gene families across ecological guilds.</title>
        <authorList>
            <consortium name="Lawrence Berkeley National Laboratory"/>
            <person name="Harder C.B."/>
            <person name="Miyauchi S."/>
            <person name="Viragh M."/>
            <person name="Kuo A."/>
            <person name="Thoen E."/>
            <person name="Andreopoulos B."/>
            <person name="Lu D."/>
            <person name="Skrede I."/>
            <person name="Drula E."/>
            <person name="Henrissat B."/>
            <person name="Morin E."/>
            <person name="Kohler A."/>
            <person name="Barry K."/>
            <person name="LaButti K."/>
            <person name="Morin E."/>
            <person name="Salamov A."/>
            <person name="Lipzen A."/>
            <person name="Mereny Z."/>
            <person name="Hegedus B."/>
            <person name="Baldrian P."/>
            <person name="Stursova M."/>
            <person name="Weitz H."/>
            <person name="Taylor A."/>
            <person name="Grigoriev I.V."/>
            <person name="Nagy L.G."/>
            <person name="Martin F."/>
            <person name="Kauserud H."/>
        </authorList>
    </citation>
    <scope>NUCLEOTIDE SEQUENCE</scope>
    <source>
        <strain evidence="1">CBHHK067</strain>
    </source>
</reference>
<evidence type="ECO:0000313" key="2">
    <source>
        <dbReference type="Proteomes" id="UP001221757"/>
    </source>
</evidence>
<keyword evidence="2" id="KW-1185">Reference proteome</keyword>
<comment type="caution">
    <text evidence="1">The sequence shown here is derived from an EMBL/GenBank/DDBJ whole genome shotgun (WGS) entry which is preliminary data.</text>
</comment>
<organism evidence="1 2">
    <name type="scientific">Mycena rosella</name>
    <name type="common">Pink bonnet</name>
    <name type="synonym">Agaricus rosellus</name>
    <dbReference type="NCBI Taxonomy" id="1033263"/>
    <lineage>
        <taxon>Eukaryota</taxon>
        <taxon>Fungi</taxon>
        <taxon>Dikarya</taxon>
        <taxon>Basidiomycota</taxon>
        <taxon>Agaricomycotina</taxon>
        <taxon>Agaricomycetes</taxon>
        <taxon>Agaricomycetidae</taxon>
        <taxon>Agaricales</taxon>
        <taxon>Marasmiineae</taxon>
        <taxon>Mycenaceae</taxon>
        <taxon>Mycena</taxon>
    </lineage>
</organism>
<dbReference type="Proteomes" id="UP001221757">
    <property type="component" value="Unassembled WGS sequence"/>
</dbReference>
<sequence>MTDDIDLPIISPPKAMESGRKWTENTPKAWVLAVKKVWVMEYERFMGFQAIFSGNHVGGYQKVWGFTDYGLCLPWVMTALTVHQTGEIFTQKMSTTARHFTGKCTIISRNSGRRQIFGKFCLLEKLKIFLVNFGENERKYMGEVSLMYSISYPAYDTLDPGHGYDEEEAYNTTAPQFYDDYGDGSYADKSTYIDNVDFHGEENSKELKDGYEEELAWDTHTNAMPLRSVVHIVWLCCPSHLLVCCSDELVLPRSGQVRFFAKKSEPQTRPGVRFAQIFRTPNRTSVQFRKGSVRVLKRLEPKRTTKFYKPIFSQFFCAPDNHTTAKELYPHPMPHSANRKTAKSCTSKFTRLQKRRPGCHRVQIPLIQSLDKWYHWKDTPKGTAVSRGVHKCASGNHFTLIFDRNNRGFEHVRFVFGSGSESVLNPTPVTLR</sequence>
<dbReference type="EMBL" id="JARKIE010000631">
    <property type="protein sequence ID" value="KAJ7623830.1"/>
    <property type="molecule type" value="Genomic_DNA"/>
</dbReference>
<name>A0AAD7BKN1_MYCRO</name>
<dbReference type="AlphaFoldDB" id="A0AAD7BKN1"/>
<evidence type="ECO:0000313" key="1">
    <source>
        <dbReference type="EMBL" id="KAJ7623830.1"/>
    </source>
</evidence>
<proteinExistence type="predicted"/>
<accession>A0AAD7BKN1</accession>
<gene>
    <name evidence="1" type="ORF">B0H17DRAFT_1151456</name>
</gene>